<dbReference type="AlphaFoldDB" id="A0A848IEK0"/>
<dbReference type="Gene3D" id="3.40.190.10">
    <property type="entry name" value="Periplasmic binding protein-like II"/>
    <property type="match status" value="2"/>
</dbReference>
<keyword evidence="5" id="KW-1185">Reference proteome</keyword>
<evidence type="ECO:0000313" key="5">
    <source>
        <dbReference type="Proteomes" id="UP000544134"/>
    </source>
</evidence>
<dbReference type="Pfam" id="PF00497">
    <property type="entry name" value="SBP_bac_3"/>
    <property type="match status" value="1"/>
</dbReference>
<evidence type="ECO:0000256" key="2">
    <source>
        <dbReference type="SAM" id="SignalP"/>
    </source>
</evidence>
<dbReference type="SMART" id="SM00062">
    <property type="entry name" value="PBPb"/>
    <property type="match status" value="1"/>
</dbReference>
<comment type="caution">
    <text evidence="4">The sequence shown here is derived from an EMBL/GenBank/DDBJ whole genome shotgun (WGS) entry which is preliminary data.</text>
</comment>
<feature type="chain" id="PRO_5032967208" evidence="2">
    <location>
        <begin position="29"/>
        <end position="300"/>
    </location>
</feature>
<evidence type="ECO:0000313" key="4">
    <source>
        <dbReference type="EMBL" id="NML99065.1"/>
    </source>
</evidence>
<keyword evidence="1 2" id="KW-0732">Signal</keyword>
<protein>
    <submittedName>
        <fullName evidence="4">Transporter substrate-binding domain-containing protein</fullName>
    </submittedName>
</protein>
<reference evidence="4 5" key="1">
    <citation type="submission" date="2020-04" db="EMBL/GenBank/DDBJ databases">
        <title>Paraburkholderia sp. RP-4-7 isolated from soil.</title>
        <authorList>
            <person name="Dahal R.H."/>
        </authorList>
    </citation>
    <scope>NUCLEOTIDE SEQUENCE [LARGE SCALE GENOMIC DNA]</scope>
    <source>
        <strain evidence="4 5">RP-4-7</strain>
    </source>
</reference>
<dbReference type="Proteomes" id="UP000544134">
    <property type="component" value="Unassembled WGS sequence"/>
</dbReference>
<evidence type="ECO:0000259" key="3">
    <source>
        <dbReference type="SMART" id="SM00062"/>
    </source>
</evidence>
<sequence>MSKFTGYRHVSTLIAGTLISLGSGFAHAQAVDAQLRALVPAQYQQSGVKVAAFNDWPPDEFAQEGVLKGWSIDMATAMSARLGIKFEITGTSFDAILPGLVSKRFDAGFASFGVTPERLKVLDFVPQRKEGTAYAFPSSKSYSIVTEADLCGHSIAVLTGAWDLQYLKNVSENTCVAKKLPPIDLKQFTTENAAELAASSGRVELVAAGSAKLLYLAKQTGEFSVSKLTSNPVYNGIGIRTGDKLGVALAATLQAMIDDGSYAKIMTKWGVNKNGMIDKAVLVTEADPNPTRGPLTKGQP</sequence>
<feature type="domain" description="Solute-binding protein family 3/N-terminal" evidence="3">
    <location>
        <begin position="47"/>
        <end position="273"/>
    </location>
</feature>
<dbReference type="InterPro" id="IPR001638">
    <property type="entry name" value="Solute-binding_3/MltF_N"/>
</dbReference>
<dbReference type="PANTHER" id="PTHR35936">
    <property type="entry name" value="MEMBRANE-BOUND LYTIC MUREIN TRANSGLYCOSYLASE F"/>
    <property type="match status" value="1"/>
</dbReference>
<dbReference type="SUPFAM" id="SSF53850">
    <property type="entry name" value="Periplasmic binding protein-like II"/>
    <property type="match status" value="1"/>
</dbReference>
<dbReference type="PANTHER" id="PTHR35936:SF17">
    <property type="entry name" value="ARGININE-BINDING EXTRACELLULAR PROTEIN ARTP"/>
    <property type="match status" value="1"/>
</dbReference>
<accession>A0A848IEK0</accession>
<feature type="signal peptide" evidence="2">
    <location>
        <begin position="1"/>
        <end position="28"/>
    </location>
</feature>
<proteinExistence type="predicted"/>
<organism evidence="4 5">
    <name type="scientific">Paraburkholderia polaris</name>
    <dbReference type="NCBI Taxonomy" id="2728848"/>
    <lineage>
        <taxon>Bacteria</taxon>
        <taxon>Pseudomonadati</taxon>
        <taxon>Pseudomonadota</taxon>
        <taxon>Betaproteobacteria</taxon>
        <taxon>Burkholderiales</taxon>
        <taxon>Burkholderiaceae</taxon>
        <taxon>Paraburkholderia</taxon>
    </lineage>
</organism>
<name>A0A848IEK0_9BURK</name>
<evidence type="ECO:0000256" key="1">
    <source>
        <dbReference type="ARBA" id="ARBA00022729"/>
    </source>
</evidence>
<dbReference type="EMBL" id="JABBGJ010000013">
    <property type="protein sequence ID" value="NML99065.1"/>
    <property type="molecule type" value="Genomic_DNA"/>
</dbReference>
<gene>
    <name evidence="4" type="ORF">HHL24_14080</name>
</gene>